<dbReference type="PANTHER" id="PTHR11626">
    <property type="entry name" value="FARNESYL-DIPHOSPHATE FARNESYLTRANSFERASE"/>
    <property type="match status" value="1"/>
</dbReference>
<dbReference type="EC" id="2.5.1.21" evidence="3 5"/>
<dbReference type="InterPro" id="IPR002060">
    <property type="entry name" value="Squ/phyt_synthse"/>
</dbReference>
<dbReference type="GO" id="GO:0051996">
    <property type="term" value="F:squalene synthase [NAD(P)H] activity"/>
    <property type="evidence" value="ECO:0007669"/>
    <property type="project" value="UniProtKB-UniRule"/>
</dbReference>
<sequence>MGVSNWILLLLTHPNEFRSLLQFYVYHEQKRDIAAIKEHPTSGWDRETMRKCWSFLDKTSRSFSAVIKELEGDLARTICMFYLVLRGLDTIEDDMTIPDDIKQPILRAFHQHTITPGWTFNGCGPSEKDRQLLIEYDTVVEEVNLLAPHYKEVIIDITRKMETGMADYAHKAATTGSIYLETVSEYDLYCHYVAGLVGEGLSRIFAASGKEASWIGDQLELSNSMGLLLQKTNIIRDYREDVDQQRYFWPREIWGRKEYGFTEMKEMYAPHASQRASWAQTGMVLDALRHTTDALDYLRLLKNQSVFNFCAIPATMAIATLELCFMNPTMFERNIKIRKAQAARLIMRSTNPREVALIFVEYARKIHAKAVPSDPNFLAISVACGKIEQWREHYYPSFIELTDGASGRGQTLNTEDARATIVNLQQTRDKEYAKNKRVAELRAGLPPSSKDRAVTPDGGMWEVMMYIGIAFTLILAICGGVIWAILHFVGDEPSANFLKGQS</sequence>
<dbReference type="PROSITE" id="PS01045">
    <property type="entry name" value="SQUALEN_PHYTOEN_SYN_2"/>
    <property type="match status" value="1"/>
</dbReference>
<evidence type="ECO:0000256" key="4">
    <source>
        <dbReference type="ARBA" id="ARBA00022679"/>
    </source>
</evidence>
<evidence type="ECO:0000313" key="6">
    <source>
        <dbReference type="EMBL" id="KAF9457155.1"/>
    </source>
</evidence>
<evidence type="ECO:0000313" key="7">
    <source>
        <dbReference type="Proteomes" id="UP000807353"/>
    </source>
</evidence>
<dbReference type="InterPro" id="IPR019845">
    <property type="entry name" value="Squalene/phytoene_synthase_CS"/>
</dbReference>
<comment type="similarity">
    <text evidence="2 5">Belongs to the phytoene/squalene synthase family.</text>
</comment>
<keyword evidence="7" id="KW-1185">Reference proteome</keyword>
<dbReference type="OrthoDB" id="431150at2759"/>
<dbReference type="Pfam" id="PF00494">
    <property type="entry name" value="SQS_PSY"/>
    <property type="match status" value="1"/>
</dbReference>
<evidence type="ECO:0000256" key="5">
    <source>
        <dbReference type="RuleBase" id="RU368088"/>
    </source>
</evidence>
<dbReference type="SFLD" id="SFLDS00005">
    <property type="entry name" value="Isoprenoid_Synthase_Type_I"/>
    <property type="match status" value="1"/>
</dbReference>
<feature type="transmembrane region" description="Helical" evidence="5">
    <location>
        <begin position="306"/>
        <end position="326"/>
    </location>
</feature>
<dbReference type="InterPro" id="IPR006449">
    <property type="entry name" value="Squal_synth-like"/>
</dbReference>
<comment type="cofactor">
    <cofactor evidence="1 5">
        <name>Mg(2+)</name>
        <dbReference type="ChEBI" id="CHEBI:18420"/>
    </cofactor>
</comment>
<comment type="function">
    <text evidence="5">Catalyzes the condensation of 2 farnesyl pyrophosphate (FPP) moieties to form squalene.</text>
</comment>
<comment type="pathway">
    <text evidence="5">Terpene metabolism; lanosterol biosynthesis; lanosterol from farnesyl diphosphate: step 1/3.</text>
</comment>
<dbReference type="InterPro" id="IPR044844">
    <property type="entry name" value="Trans_IPPS_euk-type"/>
</dbReference>
<dbReference type="InterPro" id="IPR033904">
    <property type="entry name" value="Trans_IPPS_HH"/>
</dbReference>
<dbReference type="GO" id="GO:0006696">
    <property type="term" value="P:ergosterol biosynthetic process"/>
    <property type="evidence" value="ECO:0007669"/>
    <property type="project" value="TreeGrafter"/>
</dbReference>
<dbReference type="AlphaFoldDB" id="A0A9P5XUN1"/>
<gene>
    <name evidence="6" type="ORF">BDZ94DRAFT_1326492</name>
</gene>
<dbReference type="InterPro" id="IPR008949">
    <property type="entry name" value="Isoprenoid_synthase_dom_sf"/>
</dbReference>
<accession>A0A9P5XUN1</accession>
<comment type="caution">
    <text evidence="6">The sequence shown here is derived from an EMBL/GenBank/DDBJ whole genome shotgun (WGS) entry which is preliminary data.</text>
</comment>
<dbReference type="PANTHER" id="PTHR11626:SF2">
    <property type="entry name" value="SQUALENE SYNTHASE"/>
    <property type="match status" value="1"/>
</dbReference>
<comment type="catalytic activity">
    <reaction evidence="5">
        <text>2 (2E,6E)-farnesyl diphosphate + NADPH + H(+) = squalene + 2 diphosphate + NADP(+)</text>
        <dbReference type="Rhea" id="RHEA:32295"/>
        <dbReference type="ChEBI" id="CHEBI:15378"/>
        <dbReference type="ChEBI" id="CHEBI:15440"/>
        <dbReference type="ChEBI" id="CHEBI:33019"/>
        <dbReference type="ChEBI" id="CHEBI:57783"/>
        <dbReference type="ChEBI" id="CHEBI:58349"/>
        <dbReference type="ChEBI" id="CHEBI:175763"/>
        <dbReference type="EC" id="2.5.1.21"/>
    </reaction>
</comment>
<dbReference type="CDD" id="cd00683">
    <property type="entry name" value="Trans_IPPS_HH"/>
    <property type="match status" value="1"/>
</dbReference>
<dbReference type="FunFam" id="1.10.600.10:FF:000023">
    <property type="entry name" value="Squalene synthase"/>
    <property type="match status" value="1"/>
</dbReference>
<feature type="transmembrane region" description="Helical" evidence="5">
    <location>
        <begin position="463"/>
        <end position="486"/>
    </location>
</feature>
<dbReference type="EMBL" id="MU150385">
    <property type="protein sequence ID" value="KAF9457155.1"/>
    <property type="molecule type" value="Genomic_DNA"/>
</dbReference>
<dbReference type="GO" id="GO:0055056">
    <property type="term" value="F:D-glucose transmembrane transporter activity"/>
    <property type="evidence" value="ECO:0007669"/>
    <property type="project" value="UniProtKB-UniRule"/>
</dbReference>
<dbReference type="Gene3D" id="1.10.600.10">
    <property type="entry name" value="Farnesyl Diphosphate Synthase"/>
    <property type="match status" value="1"/>
</dbReference>
<reference evidence="6" key="1">
    <citation type="submission" date="2020-11" db="EMBL/GenBank/DDBJ databases">
        <authorList>
            <consortium name="DOE Joint Genome Institute"/>
            <person name="Ahrendt S."/>
            <person name="Riley R."/>
            <person name="Andreopoulos W."/>
            <person name="Labutti K."/>
            <person name="Pangilinan J."/>
            <person name="Ruiz-Duenas F.J."/>
            <person name="Barrasa J.M."/>
            <person name="Sanchez-Garcia M."/>
            <person name="Camarero S."/>
            <person name="Miyauchi S."/>
            <person name="Serrano A."/>
            <person name="Linde D."/>
            <person name="Babiker R."/>
            <person name="Drula E."/>
            <person name="Ayuso-Fernandez I."/>
            <person name="Pacheco R."/>
            <person name="Padilla G."/>
            <person name="Ferreira P."/>
            <person name="Barriuso J."/>
            <person name="Kellner H."/>
            <person name="Castanera R."/>
            <person name="Alfaro M."/>
            <person name="Ramirez L."/>
            <person name="Pisabarro A.G."/>
            <person name="Kuo A."/>
            <person name="Tritt A."/>
            <person name="Lipzen A."/>
            <person name="He G."/>
            <person name="Yan M."/>
            <person name="Ng V."/>
            <person name="Cullen D."/>
            <person name="Martin F."/>
            <person name="Rosso M.-N."/>
            <person name="Henrissat B."/>
            <person name="Hibbett D."/>
            <person name="Martinez A.T."/>
            <person name="Grigoriev I.V."/>
        </authorList>
    </citation>
    <scope>NUCLEOTIDE SEQUENCE</scope>
    <source>
        <strain evidence="6">CBS 247.69</strain>
    </source>
</reference>
<evidence type="ECO:0000256" key="1">
    <source>
        <dbReference type="ARBA" id="ARBA00001946"/>
    </source>
</evidence>
<keyword evidence="5" id="KW-0812">Transmembrane</keyword>
<protein>
    <recommendedName>
        <fullName evidence="3 5">Squalene synthase</fullName>
        <shortName evidence="5">SQS</shortName>
        <shortName evidence="5">SS</shortName>
        <ecNumber evidence="3 5">2.5.1.21</ecNumber>
    </recommendedName>
</protein>
<keyword evidence="5" id="KW-1133">Transmembrane helix</keyword>
<evidence type="ECO:0000256" key="2">
    <source>
        <dbReference type="ARBA" id="ARBA00006251"/>
    </source>
</evidence>
<dbReference type="PROSITE" id="PS01044">
    <property type="entry name" value="SQUALEN_PHYTOEN_SYN_1"/>
    <property type="match status" value="1"/>
</dbReference>
<evidence type="ECO:0000256" key="3">
    <source>
        <dbReference type="ARBA" id="ARBA00012373"/>
    </source>
</evidence>
<dbReference type="Proteomes" id="UP000807353">
    <property type="component" value="Unassembled WGS sequence"/>
</dbReference>
<proteinExistence type="inferred from homology"/>
<name>A0A9P5XUN1_9AGAR</name>
<comment type="catalytic activity">
    <reaction evidence="5">
        <text>2 (2E,6E)-farnesyl diphosphate + NADH + H(+) = squalene + 2 diphosphate + NAD(+)</text>
        <dbReference type="Rhea" id="RHEA:32299"/>
        <dbReference type="ChEBI" id="CHEBI:15378"/>
        <dbReference type="ChEBI" id="CHEBI:15440"/>
        <dbReference type="ChEBI" id="CHEBI:33019"/>
        <dbReference type="ChEBI" id="CHEBI:57540"/>
        <dbReference type="ChEBI" id="CHEBI:57945"/>
        <dbReference type="ChEBI" id="CHEBI:175763"/>
        <dbReference type="EC" id="2.5.1.21"/>
    </reaction>
</comment>
<organism evidence="6 7">
    <name type="scientific">Collybia nuda</name>
    <dbReference type="NCBI Taxonomy" id="64659"/>
    <lineage>
        <taxon>Eukaryota</taxon>
        <taxon>Fungi</taxon>
        <taxon>Dikarya</taxon>
        <taxon>Basidiomycota</taxon>
        <taxon>Agaricomycotina</taxon>
        <taxon>Agaricomycetes</taxon>
        <taxon>Agaricomycetidae</taxon>
        <taxon>Agaricales</taxon>
        <taxon>Tricholomatineae</taxon>
        <taxon>Clitocybaceae</taxon>
        <taxon>Collybia</taxon>
    </lineage>
</organism>
<keyword evidence="5" id="KW-0472">Membrane</keyword>
<dbReference type="SFLD" id="SFLDG01018">
    <property type="entry name" value="Squalene/Phytoene_Synthase_Lik"/>
    <property type="match status" value="1"/>
</dbReference>
<dbReference type="GO" id="GO:0005789">
    <property type="term" value="C:endoplasmic reticulum membrane"/>
    <property type="evidence" value="ECO:0007669"/>
    <property type="project" value="TreeGrafter"/>
</dbReference>
<dbReference type="NCBIfam" id="TIGR01559">
    <property type="entry name" value="squal_synth"/>
    <property type="match status" value="1"/>
</dbReference>
<dbReference type="GO" id="GO:0045338">
    <property type="term" value="P:farnesyl diphosphate metabolic process"/>
    <property type="evidence" value="ECO:0007669"/>
    <property type="project" value="InterPro"/>
</dbReference>
<dbReference type="SUPFAM" id="SSF48576">
    <property type="entry name" value="Terpenoid synthases"/>
    <property type="match status" value="1"/>
</dbReference>
<keyword evidence="4 5" id="KW-0808">Transferase</keyword>